<dbReference type="SUPFAM" id="SSF56529">
    <property type="entry name" value="FAH"/>
    <property type="match status" value="1"/>
</dbReference>
<dbReference type="AlphaFoldDB" id="A0A3A9K2F7"/>
<gene>
    <name evidence="4" type="ORF">CR203_14575</name>
</gene>
<comment type="caution">
    <text evidence="4">The sequence shown here is derived from an EMBL/GenBank/DDBJ whole genome shotgun (WGS) entry which is preliminary data.</text>
</comment>
<protein>
    <submittedName>
        <fullName evidence="4">5-carboxymethyl-2-hydroxymuconate isomerase</fullName>
    </submittedName>
</protein>
<evidence type="ECO:0000259" key="3">
    <source>
        <dbReference type="Pfam" id="PF01557"/>
    </source>
</evidence>
<dbReference type="Proteomes" id="UP000281498">
    <property type="component" value="Unassembled WGS sequence"/>
</dbReference>
<evidence type="ECO:0000313" key="5">
    <source>
        <dbReference type="Proteomes" id="UP000281498"/>
    </source>
</evidence>
<name>A0A3A9K2F7_9BACI</name>
<dbReference type="Gene3D" id="3.90.850.10">
    <property type="entry name" value="Fumarylacetoacetase-like, C-terminal domain"/>
    <property type="match status" value="1"/>
</dbReference>
<dbReference type="PANTHER" id="PTHR42796:SF4">
    <property type="entry name" value="FUMARYLACETOACETATE HYDROLASE DOMAIN-CONTAINING PROTEIN 2A"/>
    <property type="match status" value="1"/>
</dbReference>
<reference evidence="4 5" key="1">
    <citation type="submission" date="2017-10" db="EMBL/GenBank/DDBJ databases">
        <title>Bacillus sp. nov., a halophilic bacterium isolated from a Keqin Lake.</title>
        <authorList>
            <person name="Wang H."/>
        </authorList>
    </citation>
    <scope>NUCLEOTIDE SEQUENCE [LARGE SCALE GENOMIC DNA]</scope>
    <source>
        <strain evidence="4 5">KCTC 13187</strain>
    </source>
</reference>
<dbReference type="GO" id="GO:0019752">
    <property type="term" value="P:carboxylic acid metabolic process"/>
    <property type="evidence" value="ECO:0007669"/>
    <property type="project" value="UniProtKB-ARBA"/>
</dbReference>
<dbReference type="GO" id="GO:0016853">
    <property type="term" value="F:isomerase activity"/>
    <property type="evidence" value="ECO:0007669"/>
    <property type="project" value="UniProtKB-KW"/>
</dbReference>
<accession>A0A3A9K2F7</accession>
<dbReference type="FunFam" id="3.90.850.10:FF:000002">
    <property type="entry name" value="2-hydroxyhepta-2,4-diene-1,7-dioate isomerase"/>
    <property type="match status" value="1"/>
</dbReference>
<dbReference type="OrthoDB" id="9805307at2"/>
<keyword evidence="5" id="KW-1185">Reference proteome</keyword>
<dbReference type="InterPro" id="IPR051121">
    <property type="entry name" value="FAH"/>
</dbReference>
<dbReference type="PANTHER" id="PTHR42796">
    <property type="entry name" value="FUMARYLACETOACETATE HYDROLASE DOMAIN-CONTAINING PROTEIN 2A-RELATED"/>
    <property type="match status" value="1"/>
</dbReference>
<dbReference type="RefSeq" id="WP_110935799.1">
    <property type="nucleotide sequence ID" value="NZ_KZ614146.1"/>
</dbReference>
<dbReference type="Pfam" id="PF01557">
    <property type="entry name" value="FAA_hydrolase"/>
    <property type="match status" value="1"/>
</dbReference>
<evidence type="ECO:0000256" key="1">
    <source>
        <dbReference type="ARBA" id="ARBA00010211"/>
    </source>
</evidence>
<evidence type="ECO:0000256" key="2">
    <source>
        <dbReference type="ARBA" id="ARBA00022723"/>
    </source>
</evidence>
<keyword evidence="2" id="KW-0479">Metal-binding</keyword>
<organism evidence="4 5">
    <name type="scientific">Salipaludibacillus neizhouensis</name>
    <dbReference type="NCBI Taxonomy" id="885475"/>
    <lineage>
        <taxon>Bacteria</taxon>
        <taxon>Bacillati</taxon>
        <taxon>Bacillota</taxon>
        <taxon>Bacilli</taxon>
        <taxon>Bacillales</taxon>
        <taxon>Bacillaceae</taxon>
    </lineage>
</organism>
<keyword evidence="4" id="KW-0413">Isomerase</keyword>
<dbReference type="InterPro" id="IPR011234">
    <property type="entry name" value="Fumarylacetoacetase-like_C"/>
</dbReference>
<feature type="domain" description="Fumarylacetoacetase-like C-terminal" evidence="3">
    <location>
        <begin position="86"/>
        <end position="292"/>
    </location>
</feature>
<dbReference type="EMBL" id="PDOE01000006">
    <property type="protein sequence ID" value="RKL66519.1"/>
    <property type="molecule type" value="Genomic_DNA"/>
</dbReference>
<comment type="similarity">
    <text evidence="1">Belongs to the FAH family.</text>
</comment>
<dbReference type="InterPro" id="IPR036663">
    <property type="entry name" value="Fumarylacetoacetase_C_sf"/>
</dbReference>
<proteinExistence type="inferred from homology"/>
<sequence>MKLLTFYEKGELKLGAKTEAGILNIEKAATYFNMEVVTSFEDVIGNEGAIEAFESLIELAIENKSKQLILDEESIVFGPSMPKPGKIVCVGLNYQKHAIESNMPFPEYPILFNKFDNAIAAHNEIINLPINSDEIDYEAELAIVIGKKAKRVKKEEALNYVFGYCNANDLSSRDLQFRTNQWLLGKTCDGFSPLGPYLVTSEEVGDPNDLSIKTTVNGEMRQNSNTSDMIFKCDEIVSYISEYMTLSPGDIILTGTPAGVVFGLPEDKRVYLQDGDEVTINIEKLGKLTNTFKKEV</sequence>
<dbReference type="GO" id="GO:0046872">
    <property type="term" value="F:metal ion binding"/>
    <property type="evidence" value="ECO:0007669"/>
    <property type="project" value="UniProtKB-KW"/>
</dbReference>
<evidence type="ECO:0000313" key="4">
    <source>
        <dbReference type="EMBL" id="RKL66519.1"/>
    </source>
</evidence>